<dbReference type="InterPro" id="IPR036388">
    <property type="entry name" value="WH-like_DNA-bd_sf"/>
</dbReference>
<evidence type="ECO:0000256" key="2">
    <source>
        <dbReference type="ARBA" id="ARBA00023015"/>
    </source>
</evidence>
<comment type="caution">
    <text evidence="7">The sequence shown here is derived from an EMBL/GenBank/DDBJ whole genome shotgun (WGS) entry which is preliminary data.</text>
</comment>
<evidence type="ECO:0000259" key="6">
    <source>
        <dbReference type="Pfam" id="PF08281"/>
    </source>
</evidence>
<dbReference type="CDD" id="cd06171">
    <property type="entry name" value="Sigma70_r4"/>
    <property type="match status" value="1"/>
</dbReference>
<organism evidence="7 8">
    <name type="scientific">Sphingomonas chungangi</name>
    <dbReference type="NCBI Taxonomy" id="2683589"/>
    <lineage>
        <taxon>Bacteria</taxon>
        <taxon>Pseudomonadati</taxon>
        <taxon>Pseudomonadota</taxon>
        <taxon>Alphaproteobacteria</taxon>
        <taxon>Sphingomonadales</taxon>
        <taxon>Sphingomonadaceae</taxon>
        <taxon>Sphingomonas</taxon>
    </lineage>
</organism>
<dbReference type="GO" id="GO:0016987">
    <property type="term" value="F:sigma factor activity"/>
    <property type="evidence" value="ECO:0007669"/>
    <property type="project" value="UniProtKB-KW"/>
</dbReference>
<dbReference type="NCBIfam" id="TIGR02937">
    <property type="entry name" value="sigma70-ECF"/>
    <property type="match status" value="1"/>
</dbReference>
<dbReference type="Pfam" id="PF08281">
    <property type="entry name" value="Sigma70_r4_2"/>
    <property type="match status" value="1"/>
</dbReference>
<dbReference type="AlphaFoldDB" id="A0A838LB46"/>
<evidence type="ECO:0000313" key="7">
    <source>
        <dbReference type="EMBL" id="MBA2936471.1"/>
    </source>
</evidence>
<dbReference type="PANTHER" id="PTHR43133:SF25">
    <property type="entry name" value="RNA POLYMERASE SIGMA FACTOR RFAY-RELATED"/>
    <property type="match status" value="1"/>
</dbReference>
<dbReference type="SUPFAM" id="SSF88659">
    <property type="entry name" value="Sigma3 and sigma4 domains of RNA polymerase sigma factors"/>
    <property type="match status" value="1"/>
</dbReference>
<dbReference type="GO" id="GO:0003677">
    <property type="term" value="F:DNA binding"/>
    <property type="evidence" value="ECO:0007669"/>
    <property type="project" value="InterPro"/>
</dbReference>
<name>A0A838LB46_9SPHN</name>
<evidence type="ECO:0000256" key="3">
    <source>
        <dbReference type="ARBA" id="ARBA00023082"/>
    </source>
</evidence>
<dbReference type="InterPro" id="IPR013249">
    <property type="entry name" value="RNA_pol_sigma70_r4_t2"/>
</dbReference>
<evidence type="ECO:0000259" key="5">
    <source>
        <dbReference type="Pfam" id="PF04542"/>
    </source>
</evidence>
<keyword evidence="4" id="KW-0804">Transcription</keyword>
<evidence type="ECO:0000256" key="1">
    <source>
        <dbReference type="ARBA" id="ARBA00010641"/>
    </source>
</evidence>
<dbReference type="Pfam" id="PF04542">
    <property type="entry name" value="Sigma70_r2"/>
    <property type="match status" value="1"/>
</dbReference>
<dbReference type="RefSeq" id="WP_160364315.1">
    <property type="nucleotide sequence ID" value="NZ_JACEIB010000027.1"/>
</dbReference>
<dbReference type="InterPro" id="IPR013324">
    <property type="entry name" value="RNA_pol_sigma_r3/r4-like"/>
</dbReference>
<accession>A0A838LB46</accession>
<dbReference type="InterPro" id="IPR007627">
    <property type="entry name" value="RNA_pol_sigma70_r2"/>
</dbReference>
<sequence length="176" mass="19688">MKRAHAVVSSPCRRNKPLDDFETALAALLPRLRRFAHGLARDTADADDLTQQTAERALKARDQWQPGTSLQAWTYRIMRNLWIDTGRSRQRRDAVLAPEELGETVGVSGEAEGRAELHFLMRAMDRLPDEQREAVALVMIEGLAYAEAAELLEVPIGTLTSRLVRGRQALAAMLED</sequence>
<dbReference type="GO" id="GO:0006352">
    <property type="term" value="P:DNA-templated transcription initiation"/>
    <property type="evidence" value="ECO:0007669"/>
    <property type="project" value="InterPro"/>
</dbReference>
<dbReference type="Gene3D" id="1.10.1740.10">
    <property type="match status" value="1"/>
</dbReference>
<evidence type="ECO:0000313" key="8">
    <source>
        <dbReference type="Proteomes" id="UP000570166"/>
    </source>
</evidence>
<dbReference type="Gene3D" id="1.10.10.10">
    <property type="entry name" value="Winged helix-like DNA-binding domain superfamily/Winged helix DNA-binding domain"/>
    <property type="match status" value="1"/>
</dbReference>
<proteinExistence type="inferred from homology"/>
<keyword evidence="2" id="KW-0805">Transcription regulation</keyword>
<reference evidence="7 8" key="1">
    <citation type="submission" date="2020-07" db="EMBL/GenBank/DDBJ databases">
        <authorList>
            <person name="Sun Q."/>
        </authorList>
    </citation>
    <scope>NUCLEOTIDE SEQUENCE [LARGE SCALE GENOMIC DNA]</scope>
    <source>
        <strain evidence="7 8">CGMCC 1.13654</strain>
    </source>
</reference>
<dbReference type="InterPro" id="IPR039425">
    <property type="entry name" value="RNA_pol_sigma-70-like"/>
</dbReference>
<dbReference type="InterPro" id="IPR014284">
    <property type="entry name" value="RNA_pol_sigma-70_dom"/>
</dbReference>
<feature type="domain" description="RNA polymerase sigma-70 region 2" evidence="5">
    <location>
        <begin position="27"/>
        <end position="92"/>
    </location>
</feature>
<gene>
    <name evidence="7" type="ORF">HZF05_20500</name>
</gene>
<keyword evidence="3" id="KW-0731">Sigma factor</keyword>
<protein>
    <submittedName>
        <fullName evidence="7">RNA polymerase sigma factor</fullName>
    </submittedName>
</protein>
<dbReference type="Proteomes" id="UP000570166">
    <property type="component" value="Unassembled WGS sequence"/>
</dbReference>
<dbReference type="InterPro" id="IPR013325">
    <property type="entry name" value="RNA_pol_sigma_r2"/>
</dbReference>
<keyword evidence="8" id="KW-1185">Reference proteome</keyword>
<dbReference type="SUPFAM" id="SSF88946">
    <property type="entry name" value="Sigma2 domain of RNA polymerase sigma factors"/>
    <property type="match status" value="1"/>
</dbReference>
<evidence type="ECO:0000256" key="4">
    <source>
        <dbReference type="ARBA" id="ARBA00023163"/>
    </source>
</evidence>
<dbReference type="PANTHER" id="PTHR43133">
    <property type="entry name" value="RNA POLYMERASE ECF-TYPE SIGMA FACTO"/>
    <property type="match status" value="1"/>
</dbReference>
<feature type="domain" description="RNA polymerase sigma factor 70 region 4 type 2" evidence="6">
    <location>
        <begin position="120"/>
        <end position="170"/>
    </location>
</feature>
<comment type="similarity">
    <text evidence="1">Belongs to the sigma-70 factor family. ECF subfamily.</text>
</comment>
<dbReference type="EMBL" id="JACEIB010000027">
    <property type="protein sequence ID" value="MBA2936471.1"/>
    <property type="molecule type" value="Genomic_DNA"/>
</dbReference>